<dbReference type="GO" id="GO:0043014">
    <property type="term" value="F:alpha-tubulin binding"/>
    <property type="evidence" value="ECO:0007669"/>
    <property type="project" value="TreeGrafter"/>
</dbReference>
<dbReference type="OrthoDB" id="10255210at2759"/>
<evidence type="ECO:0000256" key="8">
    <source>
        <dbReference type="ARBA" id="ARBA00023273"/>
    </source>
</evidence>
<dbReference type="PANTHER" id="PTHR12086:SF9">
    <property type="entry name" value="EF-HAND DOMAIN-CONTAINING PROTEIN 1"/>
    <property type="match status" value="1"/>
</dbReference>
<evidence type="ECO:0000256" key="1">
    <source>
        <dbReference type="ARBA" id="ARBA00004611"/>
    </source>
</evidence>
<evidence type="ECO:0000256" key="3">
    <source>
        <dbReference type="ARBA" id="ARBA00022737"/>
    </source>
</evidence>
<evidence type="ECO:0000313" key="11">
    <source>
        <dbReference type="EMBL" id="CAE8640930.1"/>
    </source>
</evidence>
<feature type="domain" description="EF-hand" evidence="9">
    <location>
        <begin position="586"/>
        <end position="621"/>
    </location>
</feature>
<keyword evidence="6" id="KW-0969">Cilium</keyword>
<dbReference type="SMART" id="SM00054">
    <property type="entry name" value="EFh"/>
    <property type="match status" value="2"/>
</dbReference>
<feature type="domain" description="DM10" evidence="10">
    <location>
        <begin position="429"/>
        <end position="529"/>
    </location>
</feature>
<proteinExistence type="predicted"/>
<dbReference type="AlphaFoldDB" id="A0A813HRS8"/>
<keyword evidence="13" id="KW-1185">Reference proteome</keyword>
<name>A0A813HRS8_POLGL</name>
<keyword evidence="3" id="KW-0677">Repeat</keyword>
<comment type="caution">
    <text evidence="11">The sequence shown here is derived from an EMBL/GenBank/DDBJ whole genome shotgun (WGS) entry which is preliminary data.</text>
</comment>
<feature type="domain" description="DM10" evidence="10">
    <location>
        <begin position="257"/>
        <end position="372"/>
    </location>
</feature>
<evidence type="ECO:0000313" key="12">
    <source>
        <dbReference type="EMBL" id="CAE8738133.1"/>
    </source>
</evidence>
<dbReference type="Gene3D" id="1.10.238.10">
    <property type="entry name" value="EF-hand"/>
    <property type="match status" value="1"/>
</dbReference>
<dbReference type="CDD" id="cd00051">
    <property type="entry name" value="EFh"/>
    <property type="match status" value="1"/>
</dbReference>
<sequence>MTTVQVDLKSLPNLPGFSFPAYKERYHKSQTWNVVNNQRIEQKEGFSHDKPKFVKAAKPVDTWRQGSLPNSTTRHVFKNAGDGIQYSELPAWDAFDRHVLRFTGYFKEAVVETNLENHRVRHVKIYYYLEDDTCHIIEPRQDNSGIPQGQLIRRHRFPSPNGGYLKPEDLQVGDMLQVYGRSIMITDCDPFTRSYFEQAGEPQGPAELPESDPFQETREAMKHKEATAPRTYEKIYREVMLGGGHINSDMQQFLEKDKKVLRFYAVMDDVSTPQFERRPFTIMFFLADDQVEIREQYPLNCGRDNFPIFFRKGRMPMGAYRVQGPQSQPRKKSEFVHGHDFHVGQSVTLLGNYNFYIYDADEFTRRYFQEELGEQLADRADVTLPERAVPRAATPPYTGYGSWADSMSSVTHLIPKPPKKDFIKLFRHEGKVLRFKAKFVEPKPEDRDRIFVISFYLQDDTLAIHEPPQRNLGIVTGRFLEKGIHMNQLTGNLFAPNDLLPGNCIKVYNFEFYIMDMDEYSRKVFEDPNAHLRVFDLEAVLQKLRESMRQQYPLVRDVFRRFDSDHDGVLTVQEFQQALEKYGFQLAIEDVLKIMKHFDCRGDGQVSYNEFCDMLLDEDYTTGMMVTKPALNEDFDPNYAERAFMKSAERAETTQVRKAVKELGDVLYKKQGFLTRVFKEIKHVTHEDFVTCEQIQSALEQVGHPFHIEDIQRSVLYVMPDSDLDRVNYLELFKAIVSSFHDIAASR</sequence>
<dbReference type="GO" id="GO:0000281">
    <property type="term" value="P:mitotic cytokinesis"/>
    <property type="evidence" value="ECO:0007669"/>
    <property type="project" value="TreeGrafter"/>
</dbReference>
<dbReference type="InterPro" id="IPR040193">
    <property type="entry name" value="EFHC1/EFHC2/EFHB"/>
</dbReference>
<keyword evidence="7" id="KW-0206">Cytoskeleton</keyword>
<dbReference type="GO" id="GO:0060285">
    <property type="term" value="P:cilium-dependent cell motility"/>
    <property type="evidence" value="ECO:0007669"/>
    <property type="project" value="TreeGrafter"/>
</dbReference>
<organism evidence="11 13">
    <name type="scientific">Polarella glacialis</name>
    <name type="common">Dinoflagellate</name>
    <dbReference type="NCBI Taxonomy" id="89957"/>
    <lineage>
        <taxon>Eukaryota</taxon>
        <taxon>Sar</taxon>
        <taxon>Alveolata</taxon>
        <taxon>Dinophyceae</taxon>
        <taxon>Suessiales</taxon>
        <taxon>Suessiaceae</taxon>
        <taxon>Polarella</taxon>
    </lineage>
</organism>
<dbReference type="InterPro" id="IPR002048">
    <property type="entry name" value="EF_hand_dom"/>
</dbReference>
<dbReference type="SUPFAM" id="SSF47473">
    <property type="entry name" value="EF-hand"/>
    <property type="match status" value="1"/>
</dbReference>
<gene>
    <name evidence="11" type="ORF">PGLA1383_LOCUS55658</name>
    <name evidence="12" type="ORF">PGLA2088_LOCUS49059</name>
</gene>
<dbReference type="OMA" id="HTRAYME"/>
<evidence type="ECO:0000256" key="4">
    <source>
        <dbReference type="ARBA" id="ARBA00022837"/>
    </source>
</evidence>
<dbReference type="Pfam" id="PF06565">
    <property type="entry name" value="DM10_dom"/>
    <property type="match status" value="3"/>
</dbReference>
<evidence type="ECO:0000256" key="5">
    <source>
        <dbReference type="ARBA" id="ARBA00022846"/>
    </source>
</evidence>
<dbReference type="PROSITE" id="PS50222">
    <property type="entry name" value="EF_HAND_2"/>
    <property type="match status" value="2"/>
</dbReference>
<reference evidence="11" key="1">
    <citation type="submission" date="2021-02" db="EMBL/GenBank/DDBJ databases">
        <authorList>
            <person name="Dougan E. K."/>
            <person name="Rhodes N."/>
            <person name="Thang M."/>
            <person name="Chan C."/>
        </authorList>
    </citation>
    <scope>NUCLEOTIDE SEQUENCE</scope>
</reference>
<keyword evidence="8" id="KW-0966">Cell projection</keyword>
<accession>A0A813HRS8</accession>
<dbReference type="FunFam" id="2.30.29.170:FF:000004">
    <property type="entry name" value="EF-hand domain containing 2"/>
    <property type="match status" value="1"/>
</dbReference>
<dbReference type="EMBL" id="CAJNNW010036891">
    <property type="protein sequence ID" value="CAE8738133.1"/>
    <property type="molecule type" value="Genomic_DNA"/>
</dbReference>
<dbReference type="PROSITE" id="PS51336">
    <property type="entry name" value="DM10"/>
    <property type="match status" value="3"/>
</dbReference>
<evidence type="ECO:0008006" key="14">
    <source>
        <dbReference type="Google" id="ProtNLM"/>
    </source>
</evidence>
<dbReference type="Gene3D" id="2.30.29.170">
    <property type="match status" value="3"/>
</dbReference>
<keyword evidence="5" id="KW-0282">Flagellum</keyword>
<keyword evidence="4" id="KW-0106">Calcium</keyword>
<dbReference type="GO" id="GO:0005930">
    <property type="term" value="C:axoneme"/>
    <property type="evidence" value="ECO:0007669"/>
    <property type="project" value="TreeGrafter"/>
</dbReference>
<dbReference type="Proteomes" id="UP000626109">
    <property type="component" value="Unassembled WGS sequence"/>
</dbReference>
<dbReference type="EMBL" id="CAJNNV010032745">
    <property type="protein sequence ID" value="CAE8640930.1"/>
    <property type="molecule type" value="Genomic_DNA"/>
</dbReference>
<evidence type="ECO:0000313" key="13">
    <source>
        <dbReference type="Proteomes" id="UP000654075"/>
    </source>
</evidence>
<evidence type="ECO:0000256" key="7">
    <source>
        <dbReference type="ARBA" id="ARBA00023212"/>
    </source>
</evidence>
<dbReference type="GO" id="GO:0007052">
    <property type="term" value="P:mitotic spindle organization"/>
    <property type="evidence" value="ECO:0007669"/>
    <property type="project" value="TreeGrafter"/>
</dbReference>
<comment type="subcellular location">
    <subcellularLocation>
        <location evidence="1">Cytoplasm</location>
        <location evidence="1">Cytoskeleton</location>
        <location evidence="1">Flagellum axoneme</location>
    </subcellularLocation>
</comment>
<evidence type="ECO:0000256" key="6">
    <source>
        <dbReference type="ARBA" id="ARBA00023069"/>
    </source>
</evidence>
<evidence type="ECO:0000256" key="2">
    <source>
        <dbReference type="ARBA" id="ARBA00022490"/>
    </source>
</evidence>
<dbReference type="GO" id="GO:0072686">
    <property type="term" value="C:mitotic spindle"/>
    <property type="evidence" value="ECO:0007669"/>
    <property type="project" value="TreeGrafter"/>
</dbReference>
<dbReference type="PANTHER" id="PTHR12086">
    <property type="entry name" value="EF-HAND DOMAIN C-TERMINAL CONTAINING PROTEIN"/>
    <property type="match status" value="1"/>
</dbReference>
<dbReference type="Proteomes" id="UP000654075">
    <property type="component" value="Unassembled WGS sequence"/>
</dbReference>
<dbReference type="GO" id="GO:0005509">
    <property type="term" value="F:calcium ion binding"/>
    <property type="evidence" value="ECO:0007669"/>
    <property type="project" value="InterPro"/>
</dbReference>
<dbReference type="InterPro" id="IPR018247">
    <property type="entry name" value="EF_Hand_1_Ca_BS"/>
</dbReference>
<dbReference type="Pfam" id="PF13499">
    <property type="entry name" value="EF-hand_7"/>
    <property type="match status" value="1"/>
</dbReference>
<evidence type="ECO:0000259" key="10">
    <source>
        <dbReference type="PROSITE" id="PS51336"/>
    </source>
</evidence>
<dbReference type="InterPro" id="IPR006602">
    <property type="entry name" value="DM10_dom"/>
</dbReference>
<feature type="domain" description="DM10" evidence="10">
    <location>
        <begin position="96"/>
        <end position="200"/>
    </location>
</feature>
<protein>
    <recommendedName>
        <fullName evidence="14">Calmodulin</fullName>
    </recommendedName>
</protein>
<dbReference type="PROSITE" id="PS00018">
    <property type="entry name" value="EF_HAND_1"/>
    <property type="match status" value="1"/>
</dbReference>
<dbReference type="InterPro" id="IPR011992">
    <property type="entry name" value="EF-hand-dom_pair"/>
</dbReference>
<keyword evidence="2" id="KW-0963">Cytoplasm</keyword>
<dbReference type="SMART" id="SM00676">
    <property type="entry name" value="DM10"/>
    <property type="match status" value="3"/>
</dbReference>
<evidence type="ECO:0000259" key="9">
    <source>
        <dbReference type="PROSITE" id="PS50222"/>
    </source>
</evidence>
<feature type="domain" description="EF-hand" evidence="9">
    <location>
        <begin position="550"/>
        <end position="585"/>
    </location>
</feature>